<dbReference type="InterPro" id="IPR056884">
    <property type="entry name" value="NPHP3-like_N"/>
</dbReference>
<evidence type="ECO:0000259" key="3">
    <source>
        <dbReference type="Pfam" id="PF01048"/>
    </source>
</evidence>
<dbReference type="PROSITE" id="PS50088">
    <property type="entry name" value="ANK_REPEAT"/>
    <property type="match status" value="7"/>
</dbReference>
<dbReference type="SUPFAM" id="SSF48403">
    <property type="entry name" value="Ankyrin repeat"/>
    <property type="match status" value="1"/>
</dbReference>
<dbReference type="InterPro" id="IPR036770">
    <property type="entry name" value="Ankyrin_rpt-contain_sf"/>
</dbReference>
<dbReference type="Pfam" id="PF01048">
    <property type="entry name" value="PNP_UDP_1"/>
    <property type="match status" value="1"/>
</dbReference>
<feature type="repeat" description="ANK" evidence="2">
    <location>
        <begin position="889"/>
        <end position="921"/>
    </location>
</feature>
<dbReference type="Gene3D" id="1.25.40.20">
    <property type="entry name" value="Ankyrin repeat-containing domain"/>
    <property type="match status" value="1"/>
</dbReference>
<dbReference type="InterPro" id="IPR000845">
    <property type="entry name" value="Nucleoside_phosphorylase_d"/>
</dbReference>
<evidence type="ECO:0000259" key="4">
    <source>
        <dbReference type="Pfam" id="PF24883"/>
    </source>
</evidence>
<dbReference type="Pfam" id="PF12796">
    <property type="entry name" value="Ank_2"/>
    <property type="match status" value="3"/>
</dbReference>
<dbReference type="PANTHER" id="PTHR46082:SF11">
    <property type="entry name" value="AAA+ ATPASE DOMAIN-CONTAINING PROTEIN-RELATED"/>
    <property type="match status" value="1"/>
</dbReference>
<evidence type="ECO:0000256" key="2">
    <source>
        <dbReference type="PROSITE-ProRule" id="PRU00023"/>
    </source>
</evidence>
<feature type="repeat" description="ANK" evidence="2">
    <location>
        <begin position="990"/>
        <end position="1027"/>
    </location>
</feature>
<proteinExistence type="predicted"/>
<dbReference type="EMBL" id="ABDG02000027">
    <property type="protein sequence ID" value="EHK42084.1"/>
    <property type="molecule type" value="Genomic_DNA"/>
</dbReference>
<feature type="repeat" description="ANK" evidence="2">
    <location>
        <begin position="957"/>
        <end position="989"/>
    </location>
</feature>
<dbReference type="Gene3D" id="3.40.50.1580">
    <property type="entry name" value="Nucleoside phosphorylase domain"/>
    <property type="match status" value="1"/>
</dbReference>
<dbReference type="PANTHER" id="PTHR46082">
    <property type="entry name" value="ATP/GTP-BINDING PROTEIN-RELATED"/>
    <property type="match status" value="1"/>
</dbReference>
<feature type="domain" description="Nephrocystin 3-like N-terminal" evidence="4">
    <location>
        <begin position="345"/>
        <end position="514"/>
    </location>
</feature>
<dbReference type="GO" id="GO:0003824">
    <property type="term" value="F:catalytic activity"/>
    <property type="evidence" value="ECO:0007669"/>
    <property type="project" value="InterPro"/>
</dbReference>
<sequence>MNNRTRLRSEDETDRLSNAVKRHKKFRYQSGDYTVSWICALHIETAAARAMLDCIHDDLPQARNDINTYTLGSIGHHNIVIASLPAGHYGTNNAATVASNIERSFPSIEIHLMVGIGGGAPGKLDLRLGDIVVGSRVMQYDLGKIVGDGQIERTGIPTIPPPKLLAYVAKVRAIHEVTPTRVPDILQEMYNKYPEMATYARPNVQDRLFQADFEHDSAAASCDECDASMLVHRLPRTNLRPKIHYEAIASSNQVMKHGITRDKIARELQVACFEMEAAGLMNFPYLIIRGICDYSDSHKNKQWQEYAAATAAAYAKEFLNTIPTTKEATKMAVQAVESRAGRLCWVSPYPTYLAWIDSAKLSEHHGFLWLSGKPGAGKSTILKYVYTRVRKTLSTTNAVISFFFNARGDVFERSPTGMYRSLLLQLLKSFPDLQEVCEDSNFVIQNGSCPSSDAIQILFRKAISTLGNRSLTCFIDALDECDELQAREVVQFLEDLGQQAVHDNIDLRICFSSRHYPYIFIRKGIRLTLEDQKGHEEDVERYIQGKLRAEPGPLVKEVQAQILQKSAGVFMWVVLVVDILNKEFARGRMFAVKKRLAEIPDRLSDLFKDILTRDNENMEDLLLCLQWMLYAKRPLVREEFYFAVSTGLSLDEEDEDPINNFLSPIPGDVMDRFVVSSSKGLAEVTKSNQHTVQFIHESVRDFLIKDNGLQELWPEFGDGFEQLSHDKLKQCCYKYFELGATHLLDDDVLWKENEKIKELRVSVSNRAPFLQYATQNVLYHADTAASNMLQDTFITKFRLRDWIISNNLFERYKVRRYTVNASLFYILAEKGFSALIQTQLRYDTDRCILGERYRYPIFAALINKHGDAVQALLRQAASPAKERDDSAYKHEQSFTWAVHNGHKLVVEWLIERGADVNLKNHSDRPALLIAAGKGHTSIAKLLIERGADVNLKDTRTPHETALIIAIAKHNNTTAEMLIEKGADINTSDVHGQTPLLYATRDGIQKDIDDHIIRLLIEKGADVNVKDRRGRTSLFLAVYRMNYNIARLLIEEGADVNVKDIYGDTPLQFAIRMNENKVTQLLIEKGADFSVVDDKGRTALNMSFQMGNDFITEFLIERGADPSSIGLGGTTSIERLDMPYSKSCDH</sequence>
<dbReference type="GO" id="GO:0009116">
    <property type="term" value="P:nucleoside metabolic process"/>
    <property type="evidence" value="ECO:0007669"/>
    <property type="project" value="InterPro"/>
</dbReference>
<dbReference type="STRING" id="452589.G9P558"/>
<accession>G9P558</accession>
<organism evidence="5 6">
    <name type="scientific">Hypocrea atroviridis (strain ATCC 20476 / IMI 206040)</name>
    <name type="common">Trichoderma atroviride</name>
    <dbReference type="NCBI Taxonomy" id="452589"/>
    <lineage>
        <taxon>Eukaryota</taxon>
        <taxon>Fungi</taxon>
        <taxon>Dikarya</taxon>
        <taxon>Ascomycota</taxon>
        <taxon>Pezizomycotina</taxon>
        <taxon>Sordariomycetes</taxon>
        <taxon>Hypocreomycetidae</taxon>
        <taxon>Hypocreales</taxon>
        <taxon>Hypocreaceae</taxon>
        <taxon>Trichoderma</taxon>
    </lineage>
</organism>
<feature type="repeat" description="ANK" evidence="2">
    <location>
        <begin position="922"/>
        <end position="954"/>
    </location>
</feature>
<dbReference type="SUPFAM" id="SSF53167">
    <property type="entry name" value="Purine and uridine phosphorylases"/>
    <property type="match status" value="1"/>
</dbReference>
<dbReference type="SUPFAM" id="SSF52540">
    <property type="entry name" value="P-loop containing nucleoside triphosphate hydrolases"/>
    <property type="match status" value="1"/>
</dbReference>
<dbReference type="PROSITE" id="PS50297">
    <property type="entry name" value="ANK_REP_REGION"/>
    <property type="match status" value="6"/>
</dbReference>
<dbReference type="eggNOG" id="KOG0502">
    <property type="taxonomic scope" value="Eukaryota"/>
</dbReference>
<keyword evidence="2" id="KW-0040">ANK repeat</keyword>
<protein>
    <submittedName>
        <fullName evidence="5">Uncharacterized protein</fullName>
    </submittedName>
</protein>
<keyword evidence="6" id="KW-1185">Reference proteome</keyword>
<feature type="repeat" description="ANK" evidence="2">
    <location>
        <begin position="1028"/>
        <end position="1060"/>
    </location>
</feature>
<keyword evidence="1" id="KW-0677">Repeat</keyword>
<reference evidence="5 6" key="1">
    <citation type="journal article" date="2011" name="Genome Biol.">
        <title>Comparative genome sequence analysis underscores mycoparasitism as the ancestral life style of Trichoderma.</title>
        <authorList>
            <person name="Kubicek C.P."/>
            <person name="Herrera-Estrella A."/>
            <person name="Seidl-Seiboth V."/>
            <person name="Martinez D.A."/>
            <person name="Druzhinina I.S."/>
            <person name="Thon M."/>
            <person name="Zeilinger S."/>
            <person name="Casas-Flores S."/>
            <person name="Horwitz B.A."/>
            <person name="Mukherjee P.K."/>
            <person name="Mukherjee M."/>
            <person name="Kredics L."/>
            <person name="Alcaraz L.D."/>
            <person name="Aerts A."/>
            <person name="Antal Z."/>
            <person name="Atanasova L."/>
            <person name="Cervantes-Badillo M.G."/>
            <person name="Challacombe J."/>
            <person name="Chertkov O."/>
            <person name="McCluskey K."/>
            <person name="Coulpier F."/>
            <person name="Deshpande N."/>
            <person name="von Doehren H."/>
            <person name="Ebbole D.J."/>
            <person name="Esquivel-Naranjo E.U."/>
            <person name="Fekete E."/>
            <person name="Flipphi M."/>
            <person name="Glaser F."/>
            <person name="Gomez-Rodriguez E.Y."/>
            <person name="Gruber S."/>
            <person name="Han C."/>
            <person name="Henrissat B."/>
            <person name="Hermosa R."/>
            <person name="Hernandez-Onate M."/>
            <person name="Karaffa L."/>
            <person name="Kosti I."/>
            <person name="Le Crom S."/>
            <person name="Lindquist E."/>
            <person name="Lucas S."/>
            <person name="Luebeck M."/>
            <person name="Luebeck P.S."/>
            <person name="Margeot A."/>
            <person name="Metz B."/>
            <person name="Misra M."/>
            <person name="Nevalainen H."/>
            <person name="Omann M."/>
            <person name="Packer N."/>
            <person name="Perrone G."/>
            <person name="Uresti-Rivera E.E."/>
            <person name="Salamov A."/>
            <person name="Schmoll M."/>
            <person name="Seiboth B."/>
            <person name="Shapiro H."/>
            <person name="Sukno S."/>
            <person name="Tamayo-Ramos J.A."/>
            <person name="Tisch D."/>
            <person name="Wiest A."/>
            <person name="Wilkinson H.H."/>
            <person name="Zhang M."/>
            <person name="Coutinho P.M."/>
            <person name="Kenerley C.M."/>
            <person name="Monte E."/>
            <person name="Baker S.E."/>
            <person name="Grigoriev I.V."/>
        </authorList>
    </citation>
    <scope>NUCLEOTIDE SEQUENCE [LARGE SCALE GENOMIC DNA]</scope>
    <source>
        <strain evidence="6">ATCC 20476 / IMI 206040</strain>
    </source>
</reference>
<dbReference type="SMART" id="SM00248">
    <property type="entry name" value="ANK"/>
    <property type="match status" value="8"/>
</dbReference>
<dbReference type="InterPro" id="IPR053137">
    <property type="entry name" value="NLR-like"/>
</dbReference>
<dbReference type="InterPro" id="IPR035994">
    <property type="entry name" value="Nucleoside_phosphorylase_sf"/>
</dbReference>
<gene>
    <name evidence="5" type="ORF">TRIATDRAFT_229523</name>
</gene>
<feature type="repeat" description="ANK" evidence="2">
    <location>
        <begin position="1094"/>
        <end position="1126"/>
    </location>
</feature>
<dbReference type="Pfam" id="PF24883">
    <property type="entry name" value="NPHP3_N"/>
    <property type="match status" value="1"/>
</dbReference>
<feature type="domain" description="Nucleoside phosphorylase" evidence="3">
    <location>
        <begin position="57"/>
        <end position="318"/>
    </location>
</feature>
<dbReference type="OrthoDB" id="194358at2759"/>
<dbReference type="OMA" id="ATYEHES"/>
<dbReference type="AlphaFoldDB" id="G9P558"/>
<dbReference type="InterPro" id="IPR002110">
    <property type="entry name" value="Ankyrin_rpt"/>
</dbReference>
<dbReference type="Gene3D" id="3.40.50.300">
    <property type="entry name" value="P-loop containing nucleotide triphosphate hydrolases"/>
    <property type="match status" value="1"/>
</dbReference>
<dbReference type="HOGENOM" id="CLU_000288_34_2_1"/>
<evidence type="ECO:0000256" key="1">
    <source>
        <dbReference type="ARBA" id="ARBA00022737"/>
    </source>
</evidence>
<dbReference type="InterPro" id="IPR027417">
    <property type="entry name" value="P-loop_NTPase"/>
</dbReference>
<dbReference type="Proteomes" id="UP000005426">
    <property type="component" value="Unassembled WGS sequence"/>
</dbReference>
<evidence type="ECO:0000313" key="6">
    <source>
        <dbReference type="Proteomes" id="UP000005426"/>
    </source>
</evidence>
<name>G9P558_HYPAI</name>
<comment type="caution">
    <text evidence="5">The sequence shown here is derived from an EMBL/GenBank/DDBJ whole genome shotgun (WGS) entry which is preliminary data.</text>
</comment>
<evidence type="ECO:0000313" key="5">
    <source>
        <dbReference type="EMBL" id="EHK42084.1"/>
    </source>
</evidence>
<feature type="repeat" description="ANK" evidence="2">
    <location>
        <begin position="1061"/>
        <end position="1093"/>
    </location>
</feature>